<dbReference type="InterPro" id="IPR052901">
    <property type="entry name" value="Bact_TGase-like"/>
</dbReference>
<dbReference type="AlphaFoldDB" id="A0A2V1GZ05"/>
<accession>A0A2V1GZ05</accession>
<dbReference type="InterPro" id="IPR025403">
    <property type="entry name" value="TgpA-like_C"/>
</dbReference>
<sequence length="660" mass="75111">MQGNLSQQQIQRLIVLQGVVLLPHFFRFSWLVTVIWGVGALWQWFRLRNNWPLPGKKIKPLLVIVGLVASGMTLSGSGKLEGAASFLLVMAALKLWELKNSRDGFVLACTSYFLILTLFLFDQTLLMGAYLLLSIWLITMGLISVNGRAEFSWKAGLKLSGGLVLQSLPLAVVLFLIFPRLSTPLWSIWKESSAKVGLSDQVSPGDFSRLSKTNEVAFRAKFFGERPARSDLYWRAMVLSEFDGVRWRRAPRAKQLQEYYLGQLQSLHQLTPTGPAYEYEITLGATEQRWMFALDRPSGVPLDATAAYGGNIQANSKLHLPILYQLLSYPSYRMAGSISDFELDLETQLPDGYAEQTRQFARDMFKKYPNPQQFVRQVLAWFNQQPFYYTLEPPRLGNNPVDEFLFDSRRGFCGHYASAMAVILREVGLPTRLVSGYLGGEYNPVGNYLIVRQRDAHAWVESWLPGTGWTRIDPTGAVAPERVLQSVEEALEQRDPGYQSSFFETAIRDSWFNGARLAWDSVNNSYNRWLIGYDHQRQNEFLKYFGLDTLKPWQLAALFAAFMGIASMVALSALLLGREKLSAESMAYQAFCRKCARRGVTRLSNEGPIDFQLRLIEQWPEKDAQIDKITNLYIQLRYLPAQAKQRTELVRSLKKGVRSF</sequence>
<protein>
    <recommendedName>
        <fullName evidence="2">Transglutaminase-like domain-containing protein</fullName>
    </recommendedName>
</protein>
<dbReference type="InterPro" id="IPR002931">
    <property type="entry name" value="Transglutaminase-like"/>
</dbReference>
<dbReference type="Pfam" id="PF13559">
    <property type="entry name" value="DUF4129"/>
    <property type="match status" value="1"/>
</dbReference>
<gene>
    <name evidence="3" type="ORF">DC094_01225</name>
</gene>
<dbReference type="InterPro" id="IPR021878">
    <property type="entry name" value="TgpA_N"/>
</dbReference>
<feature type="transmembrane region" description="Helical" evidence="1">
    <location>
        <begin position="57"/>
        <end position="74"/>
    </location>
</feature>
<keyword evidence="1" id="KW-0472">Membrane</keyword>
<keyword evidence="1" id="KW-1133">Transmembrane helix</keyword>
<feature type="transmembrane region" description="Helical" evidence="1">
    <location>
        <begin position="157"/>
        <end position="178"/>
    </location>
</feature>
<name>A0A2V1GZ05_9GAMM</name>
<keyword evidence="4" id="KW-1185">Reference proteome</keyword>
<reference evidence="3 4" key="1">
    <citation type="submission" date="2018-04" db="EMBL/GenBank/DDBJ databases">
        <title>Thalassorhabdus spongiae gen. nov., sp. nov., isolated from a marine sponge in South-West Iceland.</title>
        <authorList>
            <person name="Knobloch S."/>
            <person name="Daussin A."/>
            <person name="Johannsson R."/>
            <person name="Marteinsson V.T."/>
        </authorList>
    </citation>
    <scope>NUCLEOTIDE SEQUENCE [LARGE SCALE GENOMIC DNA]</scope>
    <source>
        <strain evidence="3 4">Hp12</strain>
    </source>
</reference>
<dbReference type="PANTHER" id="PTHR42736">
    <property type="entry name" value="PROTEIN-GLUTAMINE GAMMA-GLUTAMYLTRANSFERASE"/>
    <property type="match status" value="1"/>
</dbReference>
<dbReference type="Pfam" id="PF11992">
    <property type="entry name" value="TgpA_N"/>
    <property type="match status" value="1"/>
</dbReference>
<proteinExistence type="predicted"/>
<evidence type="ECO:0000259" key="2">
    <source>
        <dbReference type="SMART" id="SM00460"/>
    </source>
</evidence>
<dbReference type="PANTHER" id="PTHR42736:SF1">
    <property type="entry name" value="PROTEIN-GLUTAMINE GAMMA-GLUTAMYLTRANSFERASE"/>
    <property type="match status" value="1"/>
</dbReference>
<comment type="caution">
    <text evidence="3">The sequence shown here is derived from an EMBL/GenBank/DDBJ whole genome shotgun (WGS) entry which is preliminary data.</text>
</comment>
<dbReference type="EMBL" id="QDDL01000001">
    <property type="protein sequence ID" value="PVZ71679.1"/>
    <property type="molecule type" value="Genomic_DNA"/>
</dbReference>
<dbReference type="RefSeq" id="WP_116685268.1">
    <property type="nucleotide sequence ID" value="NZ_CAWNYD010000001.1"/>
</dbReference>
<dbReference type="SUPFAM" id="SSF54001">
    <property type="entry name" value="Cysteine proteinases"/>
    <property type="match status" value="1"/>
</dbReference>
<dbReference type="Gene3D" id="3.10.620.30">
    <property type="match status" value="1"/>
</dbReference>
<organism evidence="3 4">
    <name type="scientific">Pelagibaculum spongiae</name>
    <dbReference type="NCBI Taxonomy" id="2080658"/>
    <lineage>
        <taxon>Bacteria</taxon>
        <taxon>Pseudomonadati</taxon>
        <taxon>Pseudomonadota</taxon>
        <taxon>Gammaproteobacteria</taxon>
        <taxon>Oceanospirillales</taxon>
        <taxon>Pelagibaculum</taxon>
    </lineage>
</organism>
<dbReference type="SMART" id="SM00460">
    <property type="entry name" value="TGc"/>
    <property type="match status" value="1"/>
</dbReference>
<evidence type="ECO:0000313" key="3">
    <source>
        <dbReference type="EMBL" id="PVZ71679.1"/>
    </source>
</evidence>
<evidence type="ECO:0000256" key="1">
    <source>
        <dbReference type="SAM" id="Phobius"/>
    </source>
</evidence>
<dbReference type="InterPro" id="IPR038765">
    <property type="entry name" value="Papain-like_cys_pep_sf"/>
</dbReference>
<feature type="domain" description="Transglutaminase-like" evidence="2">
    <location>
        <begin position="405"/>
        <end position="476"/>
    </location>
</feature>
<evidence type="ECO:0000313" key="4">
    <source>
        <dbReference type="Proteomes" id="UP000244906"/>
    </source>
</evidence>
<dbReference type="Proteomes" id="UP000244906">
    <property type="component" value="Unassembled WGS sequence"/>
</dbReference>
<dbReference type="Pfam" id="PF01841">
    <property type="entry name" value="Transglut_core"/>
    <property type="match status" value="1"/>
</dbReference>
<feature type="transmembrane region" description="Helical" evidence="1">
    <location>
        <begin position="127"/>
        <end position="145"/>
    </location>
</feature>
<feature type="transmembrane region" description="Helical" evidence="1">
    <location>
        <begin position="553"/>
        <end position="576"/>
    </location>
</feature>
<keyword evidence="1" id="KW-0812">Transmembrane</keyword>
<dbReference type="OrthoDB" id="9804872at2"/>
<feature type="transmembrane region" description="Helical" evidence="1">
    <location>
        <begin position="104"/>
        <end position="121"/>
    </location>
</feature>